<evidence type="ECO:0000313" key="5">
    <source>
        <dbReference type="EMBL" id="RVU37551.1"/>
    </source>
</evidence>
<dbReference type="Pfam" id="PF13419">
    <property type="entry name" value="HAD_2"/>
    <property type="match status" value="1"/>
</dbReference>
<evidence type="ECO:0000256" key="3">
    <source>
        <dbReference type="ARBA" id="ARBA00022842"/>
    </source>
</evidence>
<dbReference type="GO" id="GO:0006281">
    <property type="term" value="P:DNA repair"/>
    <property type="evidence" value="ECO:0007669"/>
    <property type="project" value="TreeGrafter"/>
</dbReference>
<gene>
    <name evidence="5" type="ORF">EOE67_10225</name>
</gene>
<dbReference type="PANTHER" id="PTHR43434:SF23">
    <property type="entry name" value="PHOSPHOGLYCOLATE PHOSPHATASE"/>
    <property type="match status" value="1"/>
</dbReference>
<dbReference type="InterPro" id="IPR036412">
    <property type="entry name" value="HAD-like_sf"/>
</dbReference>
<dbReference type="GO" id="GO:0046872">
    <property type="term" value="F:metal ion binding"/>
    <property type="evidence" value="ECO:0007669"/>
    <property type="project" value="UniProtKB-KW"/>
</dbReference>
<dbReference type="InterPro" id="IPR041492">
    <property type="entry name" value="HAD_2"/>
</dbReference>
<keyword evidence="1" id="KW-0479">Metal-binding</keyword>
<name>A0A437QSS7_9GAMM</name>
<dbReference type="SFLD" id="SFLDG01135">
    <property type="entry name" value="C1.5.6:_HAD__Beta-PGM__Phospha"/>
    <property type="match status" value="1"/>
</dbReference>
<keyword evidence="6" id="KW-1185">Reference proteome</keyword>
<dbReference type="EMBL" id="SACS01000009">
    <property type="protein sequence ID" value="RVU37551.1"/>
    <property type="molecule type" value="Genomic_DNA"/>
</dbReference>
<sequence length="234" mass="25315">MNKLNSAENTISHLLQNCGQPKAVLFDLDGTLVDTADDLGAALNHVLQSHGLPLCSAEQYRPMASHGAKGLLELGFGPLLANYDFGPLRQQLLDYYALHVCVHSQIFPGGTELIAHLNQRKIPWGIVTNKPYRLAASMLKQLPALRQCAILLGGDSLAQRKPDPTPLLVACHQLKVPAAQCWYVGDAERDIAAGNRAGMTTVLAEFGYIGASDQPELWQAEIAIQSLADLIPAF</sequence>
<protein>
    <submittedName>
        <fullName evidence="5">HAD family hydrolase</fullName>
    </submittedName>
</protein>
<evidence type="ECO:0000256" key="1">
    <source>
        <dbReference type="ARBA" id="ARBA00022723"/>
    </source>
</evidence>
<dbReference type="InterPro" id="IPR006439">
    <property type="entry name" value="HAD-SF_hydro_IA"/>
</dbReference>
<dbReference type="Proteomes" id="UP000283077">
    <property type="component" value="Unassembled WGS sequence"/>
</dbReference>
<evidence type="ECO:0000256" key="2">
    <source>
        <dbReference type="ARBA" id="ARBA00022801"/>
    </source>
</evidence>
<dbReference type="Gene3D" id="1.10.150.240">
    <property type="entry name" value="Putative phosphatase, domain 2"/>
    <property type="match status" value="1"/>
</dbReference>
<dbReference type="GO" id="GO:0008967">
    <property type="term" value="F:phosphoglycolate phosphatase activity"/>
    <property type="evidence" value="ECO:0007669"/>
    <property type="project" value="TreeGrafter"/>
</dbReference>
<keyword evidence="3" id="KW-0460">Magnesium</keyword>
<dbReference type="AlphaFoldDB" id="A0A437QSS7"/>
<dbReference type="Gene3D" id="3.40.50.1000">
    <property type="entry name" value="HAD superfamily/HAD-like"/>
    <property type="match status" value="1"/>
</dbReference>
<dbReference type="InterPro" id="IPR023198">
    <property type="entry name" value="PGP-like_dom2"/>
</dbReference>
<dbReference type="PANTHER" id="PTHR43434">
    <property type="entry name" value="PHOSPHOGLYCOLATE PHOSPHATASE"/>
    <property type="match status" value="1"/>
</dbReference>
<proteinExistence type="predicted"/>
<dbReference type="NCBIfam" id="TIGR01549">
    <property type="entry name" value="HAD-SF-IA-v1"/>
    <property type="match status" value="1"/>
</dbReference>
<dbReference type="RefSeq" id="WP_127698986.1">
    <property type="nucleotide sequence ID" value="NZ_SACS01000009.1"/>
</dbReference>
<dbReference type="OrthoDB" id="9776368at2"/>
<dbReference type="SUPFAM" id="SSF56784">
    <property type="entry name" value="HAD-like"/>
    <property type="match status" value="1"/>
</dbReference>
<keyword evidence="2 5" id="KW-0378">Hydrolase</keyword>
<comment type="caution">
    <text evidence="5">The sequence shown here is derived from an EMBL/GenBank/DDBJ whole genome shotgun (WGS) entry which is preliminary data.</text>
</comment>
<evidence type="ECO:0000256" key="4">
    <source>
        <dbReference type="ARBA" id="ARBA00023277"/>
    </source>
</evidence>
<keyword evidence="4" id="KW-0119">Carbohydrate metabolism</keyword>
<reference evidence="5 6" key="1">
    <citation type="submission" date="2019-01" db="EMBL/GenBank/DDBJ databases">
        <authorList>
            <person name="Chen W.-M."/>
        </authorList>
    </citation>
    <scope>NUCLEOTIDE SEQUENCE [LARGE SCALE GENOMIC DNA]</scope>
    <source>
        <strain evidence="5 6">KYPC3</strain>
    </source>
</reference>
<dbReference type="SFLD" id="SFLDG01129">
    <property type="entry name" value="C1.5:_HAD__Beta-PGM__Phosphata"/>
    <property type="match status" value="1"/>
</dbReference>
<dbReference type="InterPro" id="IPR023214">
    <property type="entry name" value="HAD_sf"/>
</dbReference>
<dbReference type="SFLD" id="SFLDS00003">
    <property type="entry name" value="Haloacid_Dehalogenase"/>
    <property type="match status" value="1"/>
</dbReference>
<evidence type="ECO:0000313" key="6">
    <source>
        <dbReference type="Proteomes" id="UP000283077"/>
    </source>
</evidence>
<organism evidence="5 6">
    <name type="scientific">Rheinheimera riviphila</name>
    <dbReference type="NCBI Taxonomy" id="1834037"/>
    <lineage>
        <taxon>Bacteria</taxon>
        <taxon>Pseudomonadati</taxon>
        <taxon>Pseudomonadota</taxon>
        <taxon>Gammaproteobacteria</taxon>
        <taxon>Chromatiales</taxon>
        <taxon>Chromatiaceae</taxon>
        <taxon>Rheinheimera</taxon>
    </lineage>
</organism>
<accession>A0A437QSS7</accession>
<dbReference type="GO" id="GO:0005829">
    <property type="term" value="C:cytosol"/>
    <property type="evidence" value="ECO:0007669"/>
    <property type="project" value="TreeGrafter"/>
</dbReference>
<dbReference type="InterPro" id="IPR050155">
    <property type="entry name" value="HAD-like_hydrolase_sf"/>
</dbReference>